<feature type="transmembrane region" description="Helical" evidence="1">
    <location>
        <begin position="7"/>
        <end position="26"/>
    </location>
</feature>
<accession>A0ABV2D604</accession>
<name>A0ABV2D604_9HYPH</name>
<evidence type="ECO:0008006" key="4">
    <source>
        <dbReference type="Google" id="ProtNLM"/>
    </source>
</evidence>
<keyword evidence="1" id="KW-1133">Transmembrane helix</keyword>
<dbReference type="EMBL" id="JBEWSZ010000001">
    <property type="protein sequence ID" value="MET2825471.1"/>
    <property type="molecule type" value="Genomic_DNA"/>
</dbReference>
<feature type="transmembrane region" description="Helical" evidence="1">
    <location>
        <begin position="46"/>
        <end position="66"/>
    </location>
</feature>
<keyword evidence="1" id="KW-0812">Transmembrane</keyword>
<dbReference type="RefSeq" id="WP_354457565.1">
    <property type="nucleotide sequence ID" value="NZ_JBEWSZ010000001.1"/>
</dbReference>
<evidence type="ECO:0000256" key="1">
    <source>
        <dbReference type="SAM" id="Phobius"/>
    </source>
</evidence>
<proteinExistence type="predicted"/>
<gene>
    <name evidence="2" type="ORF">ABVQ20_00610</name>
</gene>
<reference evidence="2 3" key="1">
    <citation type="submission" date="2024-06" db="EMBL/GenBank/DDBJ databases">
        <authorList>
            <person name="Kim D.-U."/>
        </authorList>
    </citation>
    <scope>NUCLEOTIDE SEQUENCE [LARGE SCALE GENOMIC DNA]</scope>
    <source>
        <strain evidence="2 3">KACC15460</strain>
    </source>
</reference>
<keyword evidence="3" id="KW-1185">Reference proteome</keyword>
<evidence type="ECO:0000313" key="3">
    <source>
        <dbReference type="Proteomes" id="UP001548832"/>
    </source>
</evidence>
<evidence type="ECO:0000313" key="2">
    <source>
        <dbReference type="EMBL" id="MET2825471.1"/>
    </source>
</evidence>
<protein>
    <recommendedName>
        <fullName evidence="4">DUF4405 domain-containing protein</fullName>
    </recommendedName>
</protein>
<keyword evidence="1" id="KW-0472">Membrane</keyword>
<dbReference type="Proteomes" id="UP001548832">
    <property type="component" value="Unassembled WGS sequence"/>
</dbReference>
<comment type="caution">
    <text evidence="2">The sequence shown here is derived from an EMBL/GenBank/DDBJ whole genome shotgun (WGS) entry which is preliminary data.</text>
</comment>
<organism evidence="2 3">
    <name type="scientific">Mesorhizobium shangrilense</name>
    <dbReference type="NCBI Taxonomy" id="460060"/>
    <lineage>
        <taxon>Bacteria</taxon>
        <taxon>Pseudomonadati</taxon>
        <taxon>Pseudomonadota</taxon>
        <taxon>Alphaproteobacteria</taxon>
        <taxon>Hyphomicrobiales</taxon>
        <taxon>Phyllobacteriaceae</taxon>
        <taxon>Mesorhizobium</taxon>
    </lineage>
</organism>
<sequence>MNRTLTGLAVILGILLIILGIVYWTVPAGSLPGFIPGAEAGSTVVHFKHGLGSVIVGLALFAFAWFQSGPKQG</sequence>